<reference evidence="2 3" key="1">
    <citation type="journal article" date="2012" name="Environ. Microbiol.">
        <title>The genome of the ammonia-oxidizing Candidatus Nitrososphaera gargensis: insights into metabolic versatility and environmental adaptations.</title>
        <authorList>
            <person name="Spang A."/>
            <person name="Poehlein A."/>
            <person name="Offre P."/>
            <person name="Zumbragel S."/>
            <person name="Haider S."/>
            <person name="Rychlik N."/>
            <person name="Nowka B."/>
            <person name="Schmeisser C."/>
            <person name="Lebedeva E.V."/>
            <person name="Rattei T."/>
            <person name="Bohm C."/>
            <person name="Schmid M."/>
            <person name="Galushko A."/>
            <person name="Hatzenpichler R."/>
            <person name="Weinmaier T."/>
            <person name="Daniel R."/>
            <person name="Schleper C."/>
            <person name="Spieck E."/>
            <person name="Streit W."/>
            <person name="Wagner M."/>
        </authorList>
    </citation>
    <scope>NUCLEOTIDE SEQUENCE [LARGE SCALE GENOMIC DNA]</scope>
    <source>
        <strain evidence="3">Ga9.2</strain>
    </source>
</reference>
<dbReference type="RefSeq" id="WP_015018793.1">
    <property type="nucleotide sequence ID" value="NC_018719.1"/>
</dbReference>
<dbReference type="Proteomes" id="UP000008037">
    <property type="component" value="Chromosome"/>
</dbReference>
<keyword evidence="3" id="KW-1185">Reference proteome</keyword>
<evidence type="ECO:0008006" key="4">
    <source>
        <dbReference type="Google" id="ProtNLM"/>
    </source>
</evidence>
<name>K0IAA9_NITGG</name>
<dbReference type="KEGG" id="nga:Ngar_c13180"/>
<dbReference type="GeneID" id="58787677"/>
<sequence length="52" mass="5548">MAAIIGPLASGIIAERIGLRNILFFAFLATCGSFAMSKGFARQTIVAQKMQD</sequence>
<protein>
    <recommendedName>
        <fullName evidence="4">Major facilitator superfamily (MFS) profile domain-containing protein</fullName>
    </recommendedName>
</protein>
<feature type="transmembrane region" description="Helical" evidence="1">
    <location>
        <begin position="22"/>
        <end position="41"/>
    </location>
</feature>
<keyword evidence="1" id="KW-0812">Transmembrane</keyword>
<dbReference type="EMBL" id="CP002408">
    <property type="protein sequence ID" value="AFU58256.1"/>
    <property type="molecule type" value="Genomic_DNA"/>
</dbReference>
<dbReference type="InParanoid" id="K0IAA9"/>
<evidence type="ECO:0000313" key="3">
    <source>
        <dbReference type="Proteomes" id="UP000008037"/>
    </source>
</evidence>
<proteinExistence type="predicted"/>
<evidence type="ECO:0000256" key="1">
    <source>
        <dbReference type="SAM" id="Phobius"/>
    </source>
</evidence>
<organism evidence="2 3">
    <name type="scientific">Nitrososphaera gargensis (strain Ga9.2)</name>
    <dbReference type="NCBI Taxonomy" id="1237085"/>
    <lineage>
        <taxon>Archaea</taxon>
        <taxon>Nitrososphaerota</taxon>
        <taxon>Nitrososphaeria</taxon>
        <taxon>Nitrososphaerales</taxon>
        <taxon>Nitrososphaeraceae</taxon>
        <taxon>Nitrososphaera</taxon>
    </lineage>
</organism>
<keyword evidence="1" id="KW-1133">Transmembrane helix</keyword>
<keyword evidence="1" id="KW-0472">Membrane</keyword>
<dbReference type="STRING" id="1237085.Ngar_c13180"/>
<dbReference type="BioCyc" id="CNIT1237085:G1324-1316-MONOMER"/>
<gene>
    <name evidence="2" type="ordered locus">Ngar_c13180</name>
</gene>
<evidence type="ECO:0000313" key="2">
    <source>
        <dbReference type="EMBL" id="AFU58256.1"/>
    </source>
</evidence>
<dbReference type="AlphaFoldDB" id="K0IAA9"/>
<accession>K0IAA9</accession>
<dbReference type="HOGENOM" id="CLU_3075475_0_0_2"/>